<evidence type="ECO:0000256" key="4">
    <source>
        <dbReference type="ARBA" id="ARBA00022968"/>
    </source>
</evidence>
<keyword evidence="5 10" id="KW-1133">Transmembrane helix</keyword>
<dbReference type="Proteomes" id="UP000307440">
    <property type="component" value="Unassembled WGS sequence"/>
</dbReference>
<dbReference type="GO" id="GO:0005789">
    <property type="term" value="C:endoplasmic reticulum membrane"/>
    <property type="evidence" value="ECO:0007669"/>
    <property type="project" value="TreeGrafter"/>
</dbReference>
<comment type="subcellular location">
    <subcellularLocation>
        <location evidence="1">Membrane</location>
        <topology evidence="1">Single-pass type II membrane protein</topology>
    </subcellularLocation>
</comment>
<dbReference type="Pfam" id="PF03935">
    <property type="entry name" value="SKN1_KRE6_Sbg1"/>
    <property type="match status" value="1"/>
</dbReference>
<feature type="region of interest" description="Disordered" evidence="9">
    <location>
        <begin position="25"/>
        <end position="45"/>
    </location>
</feature>
<keyword evidence="13" id="KW-1185">Reference proteome</keyword>
<evidence type="ECO:0000256" key="7">
    <source>
        <dbReference type="ARBA" id="ARBA00023180"/>
    </source>
</evidence>
<evidence type="ECO:0000256" key="2">
    <source>
        <dbReference type="ARBA" id="ARBA00010962"/>
    </source>
</evidence>
<evidence type="ECO:0000313" key="12">
    <source>
        <dbReference type="EMBL" id="TFK23860.1"/>
    </source>
</evidence>
<feature type="domain" description="GH16" evidence="11">
    <location>
        <begin position="173"/>
        <end position="563"/>
    </location>
</feature>
<evidence type="ECO:0000256" key="10">
    <source>
        <dbReference type="SAM" id="Phobius"/>
    </source>
</evidence>
<keyword evidence="3 10" id="KW-0812">Transmembrane</keyword>
<name>A0A5C3KTI4_COPMA</name>
<dbReference type="PANTHER" id="PTHR31361:SF1">
    <property type="entry name" value="BETA-GLUCAN SYNTHESIS-ASSOCIATED PROTEIN KRE6-RELATED"/>
    <property type="match status" value="1"/>
</dbReference>
<evidence type="ECO:0000256" key="5">
    <source>
        <dbReference type="ARBA" id="ARBA00022989"/>
    </source>
</evidence>
<feature type="compositionally biased region" description="Polar residues" evidence="9">
    <location>
        <begin position="31"/>
        <end position="45"/>
    </location>
</feature>
<keyword evidence="8" id="KW-0961">Cell wall biogenesis/degradation</keyword>
<sequence length="608" mass="68607">MILYKLADDPVMNLDELLQPPRMASVRNRDSVASSSGDESVFSMSGNDSKYPSGMTMQRGLVPYVYDPALDEMDPPDEEDFLHDPDSNVSWMSERNGPFPWRGVMNVTVLTLLILGLLLLFIFYPVLTYVRRQKLVENVEQNSRFNGSWQAPMLMQLPQLIDLDTPEEAITRVGFDGREYELVFSDEFNKDGRSFYAGDDPFWEAADLWYGATGDLEWYDPRQVTTKDGHLVITIDSVTTTESSTAPFSAADNHELEYRSGMIQTWNKFCFTSGYIEVSVTFPGDENSAGYWPGAWTMGNLARPGYGATTDGVWPYTYDTCDLGTFPNQTLPDGSGPAAALFSSESRERYQNELSWLSGQRLSACSCPDSNHPGPRHDKGRGAPEIDIFEASRDKSTPSIGGTVSQSAQFAPFGHDYSYYNSSPEEWENVNSPNTWANRFKGSAVQQSVSGVSRVPSDMFQGSQQRFTTFGFEYWADPNNREDGYIWWQVDGKQTHRMGARAVRADPEPEGSGVGDRLIPEEPMAIVLNLGMSSNWQTISLPTMRFPGEMLVDYVRVYQRKGAINVGCDPKEYPTRRYIEEHMDAYMSEWLLFSMWLRPFVWCLACSC</sequence>
<keyword evidence="7" id="KW-0325">Glycoprotein</keyword>
<dbReference type="SUPFAM" id="SSF49899">
    <property type="entry name" value="Concanavalin A-like lectins/glucanases"/>
    <property type="match status" value="1"/>
</dbReference>
<dbReference type="AlphaFoldDB" id="A0A5C3KTI4"/>
<proteinExistence type="inferred from homology"/>
<dbReference type="STRING" id="230819.A0A5C3KTI4"/>
<dbReference type="PANTHER" id="PTHR31361">
    <property type="entry name" value="BETA-GLUCAN SYNTHESIS-ASSOCIATED PROTEIN KRE6-RELATED"/>
    <property type="match status" value="1"/>
</dbReference>
<evidence type="ECO:0000256" key="6">
    <source>
        <dbReference type="ARBA" id="ARBA00023136"/>
    </source>
</evidence>
<evidence type="ECO:0000313" key="13">
    <source>
        <dbReference type="Proteomes" id="UP000307440"/>
    </source>
</evidence>
<dbReference type="OrthoDB" id="412647at2759"/>
<dbReference type="GO" id="GO:0006078">
    <property type="term" value="P:(1-&gt;6)-beta-D-glucan biosynthetic process"/>
    <property type="evidence" value="ECO:0007669"/>
    <property type="project" value="TreeGrafter"/>
</dbReference>
<evidence type="ECO:0000256" key="3">
    <source>
        <dbReference type="ARBA" id="ARBA00022692"/>
    </source>
</evidence>
<feature type="transmembrane region" description="Helical" evidence="10">
    <location>
        <begin position="104"/>
        <end position="127"/>
    </location>
</feature>
<reference evidence="12 13" key="1">
    <citation type="journal article" date="2019" name="Nat. Ecol. Evol.">
        <title>Megaphylogeny resolves global patterns of mushroom evolution.</title>
        <authorList>
            <person name="Varga T."/>
            <person name="Krizsan K."/>
            <person name="Foldi C."/>
            <person name="Dima B."/>
            <person name="Sanchez-Garcia M."/>
            <person name="Sanchez-Ramirez S."/>
            <person name="Szollosi G.J."/>
            <person name="Szarkandi J.G."/>
            <person name="Papp V."/>
            <person name="Albert L."/>
            <person name="Andreopoulos W."/>
            <person name="Angelini C."/>
            <person name="Antonin V."/>
            <person name="Barry K.W."/>
            <person name="Bougher N.L."/>
            <person name="Buchanan P."/>
            <person name="Buyck B."/>
            <person name="Bense V."/>
            <person name="Catcheside P."/>
            <person name="Chovatia M."/>
            <person name="Cooper J."/>
            <person name="Damon W."/>
            <person name="Desjardin D."/>
            <person name="Finy P."/>
            <person name="Geml J."/>
            <person name="Haridas S."/>
            <person name="Hughes K."/>
            <person name="Justo A."/>
            <person name="Karasinski D."/>
            <person name="Kautmanova I."/>
            <person name="Kiss B."/>
            <person name="Kocsube S."/>
            <person name="Kotiranta H."/>
            <person name="LaButti K.M."/>
            <person name="Lechner B.E."/>
            <person name="Liimatainen K."/>
            <person name="Lipzen A."/>
            <person name="Lukacs Z."/>
            <person name="Mihaltcheva S."/>
            <person name="Morgado L.N."/>
            <person name="Niskanen T."/>
            <person name="Noordeloos M.E."/>
            <person name="Ohm R.A."/>
            <person name="Ortiz-Santana B."/>
            <person name="Ovrebo C."/>
            <person name="Racz N."/>
            <person name="Riley R."/>
            <person name="Savchenko A."/>
            <person name="Shiryaev A."/>
            <person name="Soop K."/>
            <person name="Spirin V."/>
            <person name="Szebenyi C."/>
            <person name="Tomsovsky M."/>
            <person name="Tulloss R.E."/>
            <person name="Uehling J."/>
            <person name="Grigoriev I.V."/>
            <person name="Vagvolgyi C."/>
            <person name="Papp T."/>
            <person name="Martin F.M."/>
            <person name="Miettinen O."/>
            <person name="Hibbett D.S."/>
            <person name="Nagy L.G."/>
        </authorList>
    </citation>
    <scope>NUCLEOTIDE SEQUENCE [LARGE SCALE GENOMIC DNA]</scope>
    <source>
        <strain evidence="12 13">CBS 121175</strain>
    </source>
</reference>
<dbReference type="GO" id="GO:0031505">
    <property type="term" value="P:fungal-type cell wall organization"/>
    <property type="evidence" value="ECO:0007669"/>
    <property type="project" value="TreeGrafter"/>
</dbReference>
<keyword evidence="12" id="KW-0430">Lectin</keyword>
<organism evidence="12 13">
    <name type="scientific">Coprinopsis marcescibilis</name>
    <name type="common">Agaric fungus</name>
    <name type="synonym">Psathyrella marcescibilis</name>
    <dbReference type="NCBI Taxonomy" id="230819"/>
    <lineage>
        <taxon>Eukaryota</taxon>
        <taxon>Fungi</taxon>
        <taxon>Dikarya</taxon>
        <taxon>Basidiomycota</taxon>
        <taxon>Agaricomycotina</taxon>
        <taxon>Agaricomycetes</taxon>
        <taxon>Agaricomycetidae</taxon>
        <taxon>Agaricales</taxon>
        <taxon>Agaricineae</taxon>
        <taxon>Psathyrellaceae</taxon>
        <taxon>Coprinopsis</taxon>
    </lineage>
</organism>
<evidence type="ECO:0000259" key="11">
    <source>
        <dbReference type="PROSITE" id="PS51762"/>
    </source>
</evidence>
<dbReference type="InterPro" id="IPR005629">
    <property type="entry name" value="Skn1/Kre6/Sbg1"/>
</dbReference>
<dbReference type="GO" id="GO:0030246">
    <property type="term" value="F:carbohydrate binding"/>
    <property type="evidence" value="ECO:0007669"/>
    <property type="project" value="UniProtKB-KW"/>
</dbReference>
<evidence type="ECO:0000256" key="8">
    <source>
        <dbReference type="ARBA" id="ARBA00023316"/>
    </source>
</evidence>
<dbReference type="GO" id="GO:0005886">
    <property type="term" value="C:plasma membrane"/>
    <property type="evidence" value="ECO:0007669"/>
    <property type="project" value="TreeGrafter"/>
</dbReference>
<evidence type="ECO:0000256" key="1">
    <source>
        <dbReference type="ARBA" id="ARBA00004606"/>
    </source>
</evidence>
<comment type="similarity">
    <text evidence="2">Belongs to the SKN1/KRE6 family.</text>
</comment>
<protein>
    <submittedName>
        <fullName evidence="12">Concanavalin A-like lectin/glucanase</fullName>
    </submittedName>
</protein>
<dbReference type="EMBL" id="ML210210">
    <property type="protein sequence ID" value="TFK23860.1"/>
    <property type="molecule type" value="Genomic_DNA"/>
</dbReference>
<keyword evidence="4" id="KW-0735">Signal-anchor</keyword>
<dbReference type="InterPro" id="IPR000757">
    <property type="entry name" value="Beta-glucanase-like"/>
</dbReference>
<gene>
    <name evidence="12" type="ORF">FA15DRAFT_680977</name>
</gene>
<dbReference type="GO" id="GO:0015926">
    <property type="term" value="F:glucosidase activity"/>
    <property type="evidence" value="ECO:0007669"/>
    <property type="project" value="TreeGrafter"/>
</dbReference>
<dbReference type="Gene3D" id="2.60.120.200">
    <property type="match status" value="1"/>
</dbReference>
<accession>A0A5C3KTI4</accession>
<evidence type="ECO:0000256" key="9">
    <source>
        <dbReference type="SAM" id="MobiDB-lite"/>
    </source>
</evidence>
<keyword evidence="6 10" id="KW-0472">Membrane</keyword>
<dbReference type="InterPro" id="IPR013320">
    <property type="entry name" value="ConA-like_dom_sf"/>
</dbReference>
<dbReference type="PROSITE" id="PS51762">
    <property type="entry name" value="GH16_2"/>
    <property type="match status" value="1"/>
</dbReference>